<dbReference type="Pfam" id="PF23359">
    <property type="entry name" value="Lsr2_DNA-bd"/>
    <property type="match status" value="1"/>
</dbReference>
<comment type="caution">
    <text evidence="5">The sequence shown here is derived from an EMBL/GenBank/DDBJ whole genome shotgun (WGS) entry which is preliminary data.</text>
</comment>
<evidence type="ECO:0000313" key="5">
    <source>
        <dbReference type="EMBL" id="NRN71301.1"/>
    </source>
</evidence>
<dbReference type="Gene3D" id="4.10.320.10">
    <property type="entry name" value="E3-binding domain"/>
    <property type="match status" value="1"/>
</dbReference>
<keyword evidence="6" id="KW-1185">Reference proteome</keyword>
<dbReference type="InterPro" id="IPR042261">
    <property type="entry name" value="Lsr2-like_dimerization"/>
</dbReference>
<accession>A0ABX2FIQ9</accession>
<evidence type="ECO:0000259" key="3">
    <source>
        <dbReference type="Pfam" id="PF11774"/>
    </source>
</evidence>
<evidence type="ECO:0000256" key="1">
    <source>
        <dbReference type="ARBA" id="ARBA00023125"/>
    </source>
</evidence>
<evidence type="ECO:0000256" key="2">
    <source>
        <dbReference type="SAM" id="MobiDB-lite"/>
    </source>
</evidence>
<feature type="domain" description="Lsr2 dimerization" evidence="3">
    <location>
        <begin position="1"/>
        <end position="58"/>
    </location>
</feature>
<evidence type="ECO:0000313" key="6">
    <source>
        <dbReference type="Proteomes" id="UP000763557"/>
    </source>
</evidence>
<evidence type="ECO:0000259" key="4">
    <source>
        <dbReference type="Pfam" id="PF23359"/>
    </source>
</evidence>
<dbReference type="InterPro" id="IPR024412">
    <property type="entry name" value="Lsr2_dim_dom"/>
</dbReference>
<proteinExistence type="predicted"/>
<dbReference type="InterPro" id="IPR036625">
    <property type="entry name" value="E3-bd_dom_sf"/>
</dbReference>
<dbReference type="Proteomes" id="UP000763557">
    <property type="component" value="Unassembled WGS sequence"/>
</dbReference>
<organism evidence="5 6">
    <name type="scientific">Kibdelosporangium persicum</name>
    <dbReference type="NCBI Taxonomy" id="2698649"/>
    <lineage>
        <taxon>Bacteria</taxon>
        <taxon>Bacillati</taxon>
        <taxon>Actinomycetota</taxon>
        <taxon>Actinomycetes</taxon>
        <taxon>Pseudonocardiales</taxon>
        <taxon>Pseudonocardiaceae</taxon>
        <taxon>Kibdelosporangium</taxon>
    </lineage>
</organism>
<dbReference type="RefSeq" id="WP_173142487.1">
    <property type="nucleotide sequence ID" value="NZ_CBCSGW010000074.1"/>
</dbReference>
<name>A0ABX2FIQ9_9PSEU</name>
<dbReference type="Pfam" id="PF11774">
    <property type="entry name" value="Lsr2"/>
    <property type="match status" value="1"/>
</dbReference>
<dbReference type="InterPro" id="IPR055370">
    <property type="entry name" value="Lsr2_DNA-bd"/>
</dbReference>
<feature type="region of interest" description="Disordered" evidence="2">
    <location>
        <begin position="62"/>
        <end position="82"/>
    </location>
</feature>
<dbReference type="Gene3D" id="3.30.60.230">
    <property type="entry name" value="Lsr2, dimerization domain"/>
    <property type="match status" value="1"/>
</dbReference>
<keyword evidence="1" id="KW-0238">DNA-binding</keyword>
<sequence length="117" mass="12598">MAQKTVVELVDDLDGGIANETVAFTLDGVEFQIDLSTENATRLRNSLEPYVAAARRIGGRKQRLAPGGDVTGKKSAEDAAQNQAIREWARSQGKTVAERGRLPHALVVEFKEAHGVG</sequence>
<dbReference type="EMBL" id="JAAATY010000058">
    <property type="protein sequence ID" value="NRN71301.1"/>
    <property type="molecule type" value="Genomic_DNA"/>
</dbReference>
<protein>
    <submittedName>
        <fullName evidence="5">Nucleoid-associated protein Lsr2</fullName>
    </submittedName>
</protein>
<feature type="domain" description="Lsr2 DNA-binding" evidence="4">
    <location>
        <begin position="78"/>
        <end position="113"/>
    </location>
</feature>
<reference evidence="5 6" key="1">
    <citation type="submission" date="2020-01" db="EMBL/GenBank/DDBJ databases">
        <title>Kibdelosporangium persica a novel Actinomycetes from a hot desert in Iran.</title>
        <authorList>
            <person name="Safaei N."/>
            <person name="Zaburannyi N."/>
            <person name="Mueller R."/>
            <person name="Wink J."/>
        </authorList>
    </citation>
    <scope>NUCLEOTIDE SEQUENCE [LARGE SCALE GENOMIC DNA]</scope>
    <source>
        <strain evidence="5 6">4NS15</strain>
    </source>
</reference>
<gene>
    <name evidence="5" type="ORF">GC106_85770</name>
</gene>